<dbReference type="GO" id="GO:0004252">
    <property type="term" value="F:serine-type endopeptidase activity"/>
    <property type="evidence" value="ECO:0007669"/>
    <property type="project" value="InterPro"/>
</dbReference>
<evidence type="ECO:0000256" key="2">
    <source>
        <dbReference type="ARBA" id="ARBA00022525"/>
    </source>
</evidence>
<dbReference type="SMART" id="SM00539">
    <property type="entry name" value="NIDO"/>
    <property type="match status" value="1"/>
</dbReference>
<keyword evidence="5" id="KW-1015">Disulfide bond</keyword>
<dbReference type="InterPro" id="IPR001254">
    <property type="entry name" value="Trypsin_dom"/>
</dbReference>
<comment type="caution">
    <text evidence="9">The sequence shown here is derived from an EMBL/GenBank/DDBJ whole genome shotgun (WGS) entry which is preliminary data.</text>
</comment>
<dbReference type="PROSITE" id="PS00134">
    <property type="entry name" value="TRYPSIN_HIS"/>
    <property type="match status" value="1"/>
</dbReference>
<evidence type="ECO:0000256" key="6">
    <source>
        <dbReference type="RuleBase" id="RU363034"/>
    </source>
</evidence>
<dbReference type="PROSITE" id="PS00135">
    <property type="entry name" value="TRYPSIN_SER"/>
    <property type="match status" value="1"/>
</dbReference>
<evidence type="ECO:0000313" key="9">
    <source>
        <dbReference type="EMBL" id="PWE27854.1"/>
    </source>
</evidence>
<evidence type="ECO:0000259" key="8">
    <source>
        <dbReference type="PROSITE" id="PS50240"/>
    </source>
</evidence>
<dbReference type="Pfam" id="PF00089">
    <property type="entry name" value="Trypsin"/>
    <property type="match status" value="1"/>
</dbReference>
<feature type="signal peptide" evidence="7">
    <location>
        <begin position="1"/>
        <end position="35"/>
    </location>
</feature>
<dbReference type="GO" id="GO:0006508">
    <property type="term" value="P:proteolysis"/>
    <property type="evidence" value="ECO:0007669"/>
    <property type="project" value="UniProtKB-KW"/>
</dbReference>
<dbReference type="InterPro" id="IPR043504">
    <property type="entry name" value="Peptidase_S1_PA_chymotrypsin"/>
</dbReference>
<dbReference type="PANTHER" id="PTHR24264:SF65">
    <property type="entry name" value="SRCR DOMAIN-CONTAINING PROTEIN"/>
    <property type="match status" value="1"/>
</dbReference>
<dbReference type="SMART" id="SM00020">
    <property type="entry name" value="Tryp_SPc"/>
    <property type="match status" value="1"/>
</dbReference>
<feature type="chain" id="PRO_5015688735" description="Peptidase S1 domain-containing protein" evidence="7">
    <location>
        <begin position="36"/>
        <end position="526"/>
    </location>
</feature>
<dbReference type="SUPFAM" id="SSF50494">
    <property type="entry name" value="Trypsin-like serine proteases"/>
    <property type="match status" value="1"/>
</dbReference>
<accession>A0A2U2C7T3</accession>
<dbReference type="InterPro" id="IPR018114">
    <property type="entry name" value="TRYPSIN_HIS"/>
</dbReference>
<protein>
    <recommendedName>
        <fullName evidence="8">Peptidase S1 domain-containing protein</fullName>
    </recommendedName>
</protein>
<keyword evidence="10" id="KW-1185">Reference proteome</keyword>
<dbReference type="Proteomes" id="UP000244940">
    <property type="component" value="Unassembled WGS sequence"/>
</dbReference>
<dbReference type="InterPro" id="IPR001314">
    <property type="entry name" value="Peptidase_S1A"/>
</dbReference>
<comment type="subcellular location">
    <subcellularLocation>
        <location evidence="1">Secreted</location>
    </subcellularLocation>
</comment>
<keyword evidence="6" id="KW-0720">Serine protease</keyword>
<gene>
    <name evidence="9" type="ORF">C4N9_15615</name>
</gene>
<dbReference type="InterPro" id="IPR033116">
    <property type="entry name" value="TRYPSIN_SER"/>
</dbReference>
<dbReference type="InterPro" id="IPR050127">
    <property type="entry name" value="Serine_Proteases_S1"/>
</dbReference>
<dbReference type="FunFam" id="2.40.10.10:FF:000047">
    <property type="entry name" value="Trypsin eta"/>
    <property type="match status" value="1"/>
</dbReference>
<proteinExistence type="predicted"/>
<evidence type="ECO:0000256" key="7">
    <source>
        <dbReference type="SAM" id="SignalP"/>
    </source>
</evidence>
<dbReference type="Gene3D" id="2.40.10.10">
    <property type="entry name" value="Trypsin-like serine proteases"/>
    <property type="match status" value="1"/>
</dbReference>
<dbReference type="InterPro" id="IPR009003">
    <property type="entry name" value="Peptidase_S1_PA"/>
</dbReference>
<dbReference type="EMBL" id="QEYD01000009">
    <property type="protein sequence ID" value="PWE27854.1"/>
    <property type="molecule type" value="Genomic_DNA"/>
</dbReference>
<dbReference type="CDD" id="cd00190">
    <property type="entry name" value="Tryp_SPc"/>
    <property type="match status" value="1"/>
</dbReference>
<evidence type="ECO:0000256" key="4">
    <source>
        <dbReference type="ARBA" id="ARBA00022801"/>
    </source>
</evidence>
<feature type="domain" description="Peptidase S1" evidence="8">
    <location>
        <begin position="62"/>
        <end position="295"/>
    </location>
</feature>
<dbReference type="PROSITE" id="PS50240">
    <property type="entry name" value="TRYPSIN_DOM"/>
    <property type="match status" value="1"/>
</dbReference>
<dbReference type="Pfam" id="PF06119">
    <property type="entry name" value="NIDO"/>
    <property type="match status" value="2"/>
</dbReference>
<keyword evidence="3 6" id="KW-0645">Protease</keyword>
<evidence type="ECO:0000256" key="3">
    <source>
        <dbReference type="ARBA" id="ARBA00022670"/>
    </source>
</evidence>
<dbReference type="GO" id="GO:0005615">
    <property type="term" value="C:extracellular space"/>
    <property type="evidence" value="ECO:0007669"/>
    <property type="project" value="TreeGrafter"/>
</dbReference>
<name>A0A2U2C7T3_9RHOB</name>
<organism evidence="9 10">
    <name type="scientific">Pararhodobacter marinus</name>
    <dbReference type="NCBI Taxonomy" id="2184063"/>
    <lineage>
        <taxon>Bacteria</taxon>
        <taxon>Pseudomonadati</taxon>
        <taxon>Pseudomonadota</taxon>
        <taxon>Alphaproteobacteria</taxon>
        <taxon>Rhodobacterales</taxon>
        <taxon>Paracoccaceae</taxon>
        <taxon>Pararhodobacter</taxon>
    </lineage>
</organism>
<keyword evidence="4 6" id="KW-0378">Hydrolase</keyword>
<dbReference type="AlphaFoldDB" id="A0A2U2C7T3"/>
<keyword evidence="2" id="KW-0964">Secreted</keyword>
<reference evidence="9 10" key="1">
    <citation type="submission" date="2018-05" db="EMBL/GenBank/DDBJ databases">
        <title>Pararhodobacter marina sp. nov., isolated from deep-sea water of the Indian Ocean.</title>
        <authorList>
            <person name="Lai Q.Sr."/>
            <person name="Liu X."/>
            <person name="Shao Z."/>
        </authorList>
    </citation>
    <scope>NUCLEOTIDE SEQUENCE [LARGE SCALE GENOMIC DNA]</scope>
    <source>
        <strain evidence="9 10">CIC4N-9</strain>
    </source>
</reference>
<keyword evidence="7" id="KW-0732">Signal</keyword>
<dbReference type="GO" id="GO:0007160">
    <property type="term" value="P:cell-matrix adhesion"/>
    <property type="evidence" value="ECO:0007669"/>
    <property type="project" value="InterPro"/>
</dbReference>
<sequence>MQMSIHSFTKTHLAPRALALALAGVVGFWGATAQADEPKPEDLNFAEQVAQAAEEPTMAPDIVGGTPVWDWRWRNNFRWMVALTYEPTGAQFCGGSLIDQRWVLTAAHCLPGLVASQIEILVGTPTLSSGGRRVAVAGMVPHPDYVEATHENDIALLRLAEPVWGPTVTPADWAANRTYAAPGRNVWAIGWGDLTEGGDGPDRLHQVQLPIVWPRQCQNNYADETIPYSMLCAGYWNGGRDSCQGDSGGPLAAWTPNGWVQVGVTSWGYGCARPRLPGVYTRVASYRAWIDQVIADRAVCIDTDLPWIFRRPFSFDCFGVPHNDDSASGPVPIGFPVRLGTTTYWQLSVNNNGNLTFGDSLSTFTPNTLLSNLRLPIIAPFFADVDTRDSDSRIVYYGTGWHAGSRVFSAIWQDVGYYSRHADRLNTFQVVLIENGWNSGNFTIEFNYDHIEWETGDASGGQGGLGGSSARVGFSMVPGVSGSALELDGSAVPGSFIDGGPRALAENSNIGVRGRYSWRIVDGALR</sequence>
<evidence type="ECO:0000313" key="10">
    <source>
        <dbReference type="Proteomes" id="UP000244940"/>
    </source>
</evidence>
<evidence type="ECO:0000256" key="1">
    <source>
        <dbReference type="ARBA" id="ARBA00004613"/>
    </source>
</evidence>
<evidence type="ECO:0000256" key="5">
    <source>
        <dbReference type="ARBA" id="ARBA00023157"/>
    </source>
</evidence>
<dbReference type="GO" id="GO:0051604">
    <property type="term" value="P:protein maturation"/>
    <property type="evidence" value="ECO:0007669"/>
    <property type="project" value="UniProtKB-ARBA"/>
</dbReference>
<dbReference type="PANTHER" id="PTHR24264">
    <property type="entry name" value="TRYPSIN-RELATED"/>
    <property type="match status" value="1"/>
</dbReference>
<dbReference type="PRINTS" id="PR00722">
    <property type="entry name" value="CHYMOTRYPSIN"/>
</dbReference>
<dbReference type="InterPro" id="IPR003886">
    <property type="entry name" value="NIDO_dom"/>
</dbReference>